<dbReference type="PATRIC" id="fig|1380772.3.peg.1566"/>
<accession>V8AP92</accession>
<dbReference type="Pfam" id="PF05257">
    <property type="entry name" value="CHAP"/>
    <property type="match status" value="1"/>
</dbReference>
<feature type="domain" description="Peptidase C51" evidence="1">
    <location>
        <begin position="1"/>
        <end position="63"/>
    </location>
</feature>
<dbReference type="AlphaFoldDB" id="V8AP92"/>
<dbReference type="Gene3D" id="3.90.1720.10">
    <property type="entry name" value="endopeptidase domain like (from Nostoc punctiforme)"/>
    <property type="match status" value="1"/>
</dbReference>
<evidence type="ECO:0000313" key="2">
    <source>
        <dbReference type="EMBL" id="ETD04367.1"/>
    </source>
</evidence>
<gene>
    <name evidence="2" type="ORF">N568_0108145</name>
</gene>
<name>V8AP92_9LACT</name>
<organism evidence="2 3">
    <name type="scientific">Lactococcus garvieae TRF1</name>
    <dbReference type="NCBI Taxonomy" id="1380772"/>
    <lineage>
        <taxon>Bacteria</taxon>
        <taxon>Bacillati</taxon>
        <taxon>Bacillota</taxon>
        <taxon>Bacilli</taxon>
        <taxon>Lactobacillales</taxon>
        <taxon>Streptococcaceae</taxon>
        <taxon>Lactococcus</taxon>
    </lineage>
</organism>
<comment type="caution">
    <text evidence="2">The sequence shown here is derived from an EMBL/GenBank/DDBJ whole genome shotgun (WGS) entry which is preliminary data.</text>
</comment>
<protein>
    <recommendedName>
        <fullName evidence="1">Peptidase C51 domain-containing protein</fullName>
    </recommendedName>
</protein>
<evidence type="ECO:0000259" key="1">
    <source>
        <dbReference type="PROSITE" id="PS50911"/>
    </source>
</evidence>
<dbReference type="InterPro" id="IPR038765">
    <property type="entry name" value="Papain-like_cys_pep_sf"/>
</dbReference>
<dbReference type="PROSITE" id="PS50911">
    <property type="entry name" value="CHAP"/>
    <property type="match status" value="1"/>
</dbReference>
<evidence type="ECO:0000313" key="3">
    <source>
        <dbReference type="Proteomes" id="UP000018692"/>
    </source>
</evidence>
<reference evidence="2 3" key="1">
    <citation type="submission" date="2013-07" db="EMBL/GenBank/DDBJ databases">
        <title>Isolation of Lactococcus garvieae strain TRF1 from the fecal material of a timber rattlesnake.</title>
        <authorList>
            <person name="McLaughlin R.W."/>
            <person name="Cochran P.A."/>
            <person name="Dowd S.E."/>
        </authorList>
    </citation>
    <scope>NUCLEOTIDE SEQUENCE [LARGE SCALE GENOMIC DNA]</scope>
    <source>
        <strain evidence="2 3">TRF1</strain>
    </source>
</reference>
<proteinExistence type="predicted"/>
<dbReference type="InterPro" id="IPR007921">
    <property type="entry name" value="CHAP_dom"/>
</dbReference>
<dbReference type="Proteomes" id="UP000018692">
    <property type="component" value="Unassembled WGS sequence"/>
</dbReference>
<dbReference type="EMBL" id="AVFE01000029">
    <property type="protein sequence ID" value="ETD04367.1"/>
    <property type="molecule type" value="Genomic_DNA"/>
</dbReference>
<dbReference type="SUPFAM" id="SSF54001">
    <property type="entry name" value="Cysteine proteinases"/>
    <property type="match status" value="1"/>
</dbReference>
<sequence length="66" mass="6965">MGYAVSFPPGVAGASAEYGHVAFVEKVNKDGSILVSEMNVKGLNVVNYRTISASDASLSTYIQPQK</sequence>